<feature type="domain" description="HTH tetR-type" evidence="4">
    <location>
        <begin position="56"/>
        <end position="116"/>
    </location>
</feature>
<feature type="compositionally biased region" description="Polar residues" evidence="3">
    <location>
        <begin position="1"/>
        <end position="13"/>
    </location>
</feature>
<keyword evidence="1 2" id="KW-0238">DNA-binding</keyword>
<dbReference type="PROSITE" id="PS50977">
    <property type="entry name" value="HTH_TETR_2"/>
    <property type="match status" value="1"/>
</dbReference>
<feature type="DNA-binding region" description="H-T-H motif" evidence="2">
    <location>
        <begin position="79"/>
        <end position="98"/>
    </location>
</feature>
<evidence type="ECO:0000313" key="6">
    <source>
        <dbReference type="Proteomes" id="UP000545386"/>
    </source>
</evidence>
<organism evidence="5 6">
    <name type="scientific">Pusillimonas minor</name>
    <dbReference type="NCBI Taxonomy" id="2697024"/>
    <lineage>
        <taxon>Bacteria</taxon>
        <taxon>Pseudomonadati</taxon>
        <taxon>Pseudomonadota</taxon>
        <taxon>Betaproteobacteria</taxon>
        <taxon>Burkholderiales</taxon>
        <taxon>Alcaligenaceae</taxon>
        <taxon>Pusillimonas</taxon>
    </lineage>
</organism>
<dbReference type="Proteomes" id="UP000545386">
    <property type="component" value="Unassembled WGS sequence"/>
</dbReference>
<feature type="compositionally biased region" description="Basic residues" evidence="3">
    <location>
        <begin position="33"/>
        <end position="43"/>
    </location>
</feature>
<sequence length="276" mass="30564">MATRSSKTEPSGNGSASGKRKAPAAPAPDKVKRVARTTVRRKAQPSVEVATQARAQKTRDAILRAATRVFSRYGFAGGKIEQISRLSRTHDRMIYYYFGSKEKLFVEVLETAYARMNEAEAELEFDLAHPEQALTTVVHFVWHYYLAHPEMITLLNSENLQQGKHIKKSGQVARLSSPAVQVLAQVLRAGVEKGLFRDDITARDLYIEIAALGYFYLSNRYTLSAFLSVDLHAADNLAHWKAFITDITLRSVRRLPVSAAAGPGTAPRALVGAHLI</sequence>
<dbReference type="PANTHER" id="PTHR30328">
    <property type="entry name" value="TRANSCRIPTIONAL REPRESSOR"/>
    <property type="match status" value="1"/>
</dbReference>
<dbReference type="AlphaFoldDB" id="A0A842HPK2"/>
<dbReference type="Gene3D" id="1.10.357.10">
    <property type="entry name" value="Tetracycline Repressor, domain 2"/>
    <property type="match status" value="1"/>
</dbReference>
<gene>
    <name evidence="5" type="ORF">GTU67_04785</name>
</gene>
<evidence type="ECO:0000256" key="3">
    <source>
        <dbReference type="SAM" id="MobiDB-lite"/>
    </source>
</evidence>
<feature type="region of interest" description="Disordered" evidence="3">
    <location>
        <begin position="1"/>
        <end position="45"/>
    </location>
</feature>
<dbReference type="InterPro" id="IPR036271">
    <property type="entry name" value="Tet_transcr_reg_TetR-rel_C_sf"/>
</dbReference>
<dbReference type="RefSeq" id="WP_185778986.1">
    <property type="nucleotide sequence ID" value="NZ_JACJUU010000002.1"/>
</dbReference>
<dbReference type="GO" id="GO:0003677">
    <property type="term" value="F:DNA binding"/>
    <property type="evidence" value="ECO:0007669"/>
    <property type="project" value="UniProtKB-UniRule"/>
</dbReference>
<accession>A0A842HPK2</accession>
<evidence type="ECO:0000313" key="5">
    <source>
        <dbReference type="EMBL" id="MBC2769230.1"/>
    </source>
</evidence>
<dbReference type="PANTHER" id="PTHR30328:SF54">
    <property type="entry name" value="HTH-TYPE TRANSCRIPTIONAL REPRESSOR SCO4008"/>
    <property type="match status" value="1"/>
</dbReference>
<dbReference type="SUPFAM" id="SSF46689">
    <property type="entry name" value="Homeodomain-like"/>
    <property type="match status" value="1"/>
</dbReference>
<dbReference type="Pfam" id="PF00440">
    <property type="entry name" value="TetR_N"/>
    <property type="match status" value="1"/>
</dbReference>
<dbReference type="EMBL" id="JACJUU010000002">
    <property type="protein sequence ID" value="MBC2769230.1"/>
    <property type="molecule type" value="Genomic_DNA"/>
</dbReference>
<proteinExistence type="predicted"/>
<comment type="caution">
    <text evidence="5">The sequence shown here is derived from an EMBL/GenBank/DDBJ whole genome shotgun (WGS) entry which is preliminary data.</text>
</comment>
<evidence type="ECO:0000256" key="2">
    <source>
        <dbReference type="PROSITE-ProRule" id="PRU00335"/>
    </source>
</evidence>
<name>A0A842HPK2_9BURK</name>
<dbReference type="InterPro" id="IPR050109">
    <property type="entry name" value="HTH-type_TetR-like_transc_reg"/>
</dbReference>
<dbReference type="InterPro" id="IPR009057">
    <property type="entry name" value="Homeodomain-like_sf"/>
</dbReference>
<dbReference type="Pfam" id="PF17938">
    <property type="entry name" value="TetR_C_29"/>
    <property type="match status" value="1"/>
</dbReference>
<dbReference type="InterPro" id="IPR041474">
    <property type="entry name" value="NicS_C"/>
</dbReference>
<dbReference type="InterPro" id="IPR001647">
    <property type="entry name" value="HTH_TetR"/>
</dbReference>
<protein>
    <submittedName>
        <fullName evidence="5">TetR family transcriptional regulator</fullName>
    </submittedName>
</protein>
<evidence type="ECO:0000256" key="1">
    <source>
        <dbReference type="ARBA" id="ARBA00023125"/>
    </source>
</evidence>
<keyword evidence="6" id="KW-1185">Reference proteome</keyword>
<reference evidence="5 6" key="1">
    <citation type="submission" date="2020-08" db="EMBL/GenBank/DDBJ databases">
        <title>Paraeoetvoesia sp. YC-7-48 draft genome sequence.</title>
        <authorList>
            <person name="Yao L."/>
        </authorList>
    </citation>
    <scope>NUCLEOTIDE SEQUENCE [LARGE SCALE GENOMIC DNA]</scope>
    <source>
        <strain evidence="6">YC-7-48</strain>
    </source>
</reference>
<evidence type="ECO:0000259" key="4">
    <source>
        <dbReference type="PROSITE" id="PS50977"/>
    </source>
</evidence>
<dbReference type="SUPFAM" id="SSF48498">
    <property type="entry name" value="Tetracyclin repressor-like, C-terminal domain"/>
    <property type="match status" value="1"/>
</dbReference>
<dbReference type="PRINTS" id="PR00455">
    <property type="entry name" value="HTHTETR"/>
</dbReference>